<dbReference type="Gene3D" id="3.40.50.1820">
    <property type="entry name" value="alpha/beta hydrolase"/>
    <property type="match status" value="1"/>
</dbReference>
<keyword evidence="9" id="KW-1185">Reference proteome</keyword>
<evidence type="ECO:0000313" key="9">
    <source>
        <dbReference type="Proteomes" id="UP000005239"/>
    </source>
</evidence>
<gene>
    <name evidence="8" type="primary">WBGene00279842</name>
</gene>
<keyword evidence="2" id="KW-0732">Signal</keyword>
<reference evidence="9" key="1">
    <citation type="journal article" date="2008" name="Nat. Genet.">
        <title>The Pristionchus pacificus genome provides a unique perspective on nematode lifestyle and parasitism.</title>
        <authorList>
            <person name="Dieterich C."/>
            <person name="Clifton S.W."/>
            <person name="Schuster L.N."/>
            <person name="Chinwalla A."/>
            <person name="Delehaunty K."/>
            <person name="Dinkelacker I."/>
            <person name="Fulton L."/>
            <person name="Fulton R."/>
            <person name="Godfrey J."/>
            <person name="Minx P."/>
            <person name="Mitreva M."/>
            <person name="Roeseler W."/>
            <person name="Tian H."/>
            <person name="Witte H."/>
            <person name="Yang S.P."/>
            <person name="Wilson R.K."/>
            <person name="Sommer R.J."/>
        </authorList>
    </citation>
    <scope>NUCLEOTIDE SEQUENCE [LARGE SCALE GENOMIC DNA]</scope>
    <source>
        <strain evidence="9">PS312</strain>
    </source>
</reference>
<evidence type="ECO:0000256" key="5">
    <source>
        <dbReference type="ARBA" id="ARBA00023098"/>
    </source>
</evidence>
<accession>A0A2A6CNI1</accession>
<evidence type="ECO:0000256" key="7">
    <source>
        <dbReference type="PIRNR" id="PIRNR000862"/>
    </source>
</evidence>
<evidence type="ECO:0000256" key="6">
    <source>
        <dbReference type="ARBA" id="ARBA00023180"/>
    </source>
</evidence>
<evidence type="ECO:0000256" key="1">
    <source>
        <dbReference type="ARBA" id="ARBA00010701"/>
    </source>
</evidence>
<evidence type="ECO:0000256" key="4">
    <source>
        <dbReference type="ARBA" id="ARBA00022963"/>
    </source>
</evidence>
<dbReference type="OrthoDB" id="9974421at2759"/>
<reference evidence="8" key="2">
    <citation type="submission" date="2022-06" db="UniProtKB">
        <authorList>
            <consortium name="EnsemblMetazoa"/>
        </authorList>
    </citation>
    <scope>IDENTIFICATION</scope>
    <source>
        <strain evidence="8">PS312</strain>
    </source>
</reference>
<dbReference type="InterPro" id="IPR006693">
    <property type="entry name" value="AB_hydrolase_lipase"/>
</dbReference>
<dbReference type="EnsemblMetazoa" id="PPA41473.1">
    <property type="protein sequence ID" value="PPA41473.1"/>
    <property type="gene ID" value="WBGene00279842"/>
</dbReference>
<evidence type="ECO:0000313" key="8">
    <source>
        <dbReference type="EnsemblMetazoa" id="PPA41473.1"/>
    </source>
</evidence>
<keyword evidence="6" id="KW-0325">Glycoprotein</keyword>
<dbReference type="AlphaFoldDB" id="A0A2A6CNI1"/>
<dbReference type="SUPFAM" id="SSF53474">
    <property type="entry name" value="alpha/beta-Hydrolases"/>
    <property type="match status" value="1"/>
</dbReference>
<proteinExistence type="inferred from homology"/>
<dbReference type="GO" id="GO:0016298">
    <property type="term" value="F:lipase activity"/>
    <property type="evidence" value="ECO:0000318"/>
    <property type="project" value="GO_Central"/>
</dbReference>
<dbReference type="Pfam" id="PF04083">
    <property type="entry name" value="Abhydro_lipase"/>
    <property type="match status" value="1"/>
</dbReference>
<keyword evidence="3 7" id="KW-0378">Hydrolase</keyword>
<sequence length="407" mass="45697">MLACSFLLFFAAIYHSVIGGVDRVFNNSAIDVITNWGYPLEIHIVLTKDGYIIDLFRIPHGRFSNGNSSCHRPAVLMAPGVVGGASQFFLNPPESSPAFILADAGIDVFLLNYRGTTYGKRHITLQPGNNKFWQFTLDELAKYDAPAAINKVLAVTGKKSLYWIGHSQGTAVGFMTLADNPKYNRKVKALFQLGPAGTSGYAKGMMRFAFLAFKNIKPLVDLYRIALGSHEIIFGQDSVYISLCEFSPFNVSGVCEHGIYSLFDSLTISLNATQESELFAHEHSGTSTWILLHWAQMAARQTVEHMDHNPIINLVRYGQETPPPYNYTNINVPVYLFWSKDDWMTTAEEIEHIILKMLRKEIVKGGREIPRYSHADFIEATDCADMVFNPISEIIRKQEIGMCDLYE</sequence>
<comment type="similarity">
    <text evidence="1 7">Belongs to the AB hydrolase superfamily. Lipase family.</text>
</comment>
<dbReference type="GO" id="GO:0016042">
    <property type="term" value="P:lipid catabolic process"/>
    <property type="evidence" value="ECO:0007669"/>
    <property type="project" value="UniProtKB-KW"/>
</dbReference>
<accession>A0A8R1UV96</accession>
<evidence type="ECO:0000256" key="2">
    <source>
        <dbReference type="ARBA" id="ARBA00022729"/>
    </source>
</evidence>
<dbReference type="InterPro" id="IPR025483">
    <property type="entry name" value="Lipase_euk"/>
</dbReference>
<dbReference type="PIRSF" id="PIRSF000862">
    <property type="entry name" value="Steryl_ester_lip"/>
    <property type="match status" value="1"/>
</dbReference>
<dbReference type="FunFam" id="3.40.50.1820:FF:000057">
    <property type="entry name" value="Lipase"/>
    <property type="match status" value="1"/>
</dbReference>
<dbReference type="Proteomes" id="UP000005239">
    <property type="component" value="Unassembled WGS sequence"/>
</dbReference>
<keyword evidence="4 7" id="KW-0442">Lipid degradation</keyword>
<dbReference type="InterPro" id="IPR029058">
    <property type="entry name" value="AB_hydrolase_fold"/>
</dbReference>
<dbReference type="GO" id="GO:0006629">
    <property type="term" value="P:lipid metabolic process"/>
    <property type="evidence" value="ECO:0000318"/>
    <property type="project" value="GO_Central"/>
</dbReference>
<name>A0A2A6CNI1_PRIPA</name>
<protein>
    <recommendedName>
        <fullName evidence="7">Lipase</fullName>
    </recommendedName>
</protein>
<organism evidence="8 9">
    <name type="scientific">Pristionchus pacificus</name>
    <name type="common">Parasitic nematode worm</name>
    <dbReference type="NCBI Taxonomy" id="54126"/>
    <lineage>
        <taxon>Eukaryota</taxon>
        <taxon>Metazoa</taxon>
        <taxon>Ecdysozoa</taxon>
        <taxon>Nematoda</taxon>
        <taxon>Chromadorea</taxon>
        <taxon>Rhabditida</taxon>
        <taxon>Rhabditina</taxon>
        <taxon>Diplogasteromorpha</taxon>
        <taxon>Diplogasteroidea</taxon>
        <taxon>Neodiplogasteridae</taxon>
        <taxon>Pristionchus</taxon>
    </lineage>
</organism>
<evidence type="ECO:0000256" key="3">
    <source>
        <dbReference type="ARBA" id="ARBA00022801"/>
    </source>
</evidence>
<keyword evidence="5" id="KW-0443">Lipid metabolism</keyword>
<dbReference type="PANTHER" id="PTHR11005">
    <property type="entry name" value="LYSOSOMAL ACID LIPASE-RELATED"/>
    <property type="match status" value="1"/>
</dbReference>